<keyword evidence="3" id="KW-0732">Signal</keyword>
<dbReference type="Pfam" id="PF12796">
    <property type="entry name" value="Ank_2"/>
    <property type="match status" value="2"/>
</dbReference>
<evidence type="ECO:0000313" key="6">
    <source>
        <dbReference type="EMBL" id="KFA70178.1"/>
    </source>
</evidence>
<dbReference type="SUPFAM" id="SSF52540">
    <property type="entry name" value="P-loop containing nucleoside triphosphate hydrolases"/>
    <property type="match status" value="1"/>
</dbReference>
<evidence type="ECO:0000259" key="5">
    <source>
        <dbReference type="Pfam" id="PF24883"/>
    </source>
</evidence>
<dbReference type="AlphaFoldDB" id="A0A084R1U3"/>
<dbReference type="Gene3D" id="3.40.50.300">
    <property type="entry name" value="P-loop containing nucleotide triphosphate hydrolases"/>
    <property type="match status" value="1"/>
</dbReference>
<dbReference type="Pfam" id="PF22939">
    <property type="entry name" value="WHD_GPIID"/>
    <property type="match status" value="1"/>
</dbReference>
<dbReference type="InterPro" id="IPR056884">
    <property type="entry name" value="NPHP3-like_N"/>
</dbReference>
<dbReference type="InterPro" id="IPR054471">
    <property type="entry name" value="GPIID_WHD"/>
</dbReference>
<feature type="repeat" description="ANK" evidence="2">
    <location>
        <begin position="792"/>
        <end position="824"/>
    </location>
</feature>
<keyword evidence="2" id="KW-0040">ANK repeat</keyword>
<feature type="repeat" description="ANK" evidence="2">
    <location>
        <begin position="925"/>
        <end position="957"/>
    </location>
</feature>
<keyword evidence="7" id="KW-1185">Reference proteome</keyword>
<dbReference type="Pfam" id="PF00023">
    <property type="entry name" value="Ank"/>
    <property type="match status" value="1"/>
</dbReference>
<accession>A0A084R1U3</accession>
<dbReference type="PANTHER" id="PTHR10039">
    <property type="entry name" value="AMELOGENIN"/>
    <property type="match status" value="1"/>
</dbReference>
<dbReference type="Proteomes" id="UP000028524">
    <property type="component" value="Unassembled WGS sequence"/>
</dbReference>
<dbReference type="STRING" id="1283841.A0A084R1U3"/>
<dbReference type="Gene3D" id="1.25.40.20">
    <property type="entry name" value="Ankyrin repeat-containing domain"/>
    <property type="match status" value="1"/>
</dbReference>
<organism evidence="6 7">
    <name type="scientific">Stachybotrys chlorohalonatus (strain IBT 40285)</name>
    <dbReference type="NCBI Taxonomy" id="1283841"/>
    <lineage>
        <taxon>Eukaryota</taxon>
        <taxon>Fungi</taxon>
        <taxon>Dikarya</taxon>
        <taxon>Ascomycota</taxon>
        <taxon>Pezizomycotina</taxon>
        <taxon>Sordariomycetes</taxon>
        <taxon>Hypocreomycetidae</taxon>
        <taxon>Hypocreales</taxon>
        <taxon>Stachybotryaceae</taxon>
        <taxon>Stachybotrys</taxon>
    </lineage>
</organism>
<dbReference type="PROSITE" id="PS50297">
    <property type="entry name" value="ANK_REP_REGION"/>
    <property type="match status" value="5"/>
</dbReference>
<dbReference type="InterPro" id="IPR027417">
    <property type="entry name" value="P-loop_NTPase"/>
</dbReference>
<feature type="chain" id="PRO_5001779963" evidence="3">
    <location>
        <begin position="28"/>
        <end position="1091"/>
    </location>
</feature>
<dbReference type="InterPro" id="IPR002110">
    <property type="entry name" value="Ankyrin_rpt"/>
</dbReference>
<feature type="repeat" description="ANK" evidence="2">
    <location>
        <begin position="992"/>
        <end position="1015"/>
    </location>
</feature>
<dbReference type="PANTHER" id="PTHR10039:SF15">
    <property type="entry name" value="NACHT DOMAIN-CONTAINING PROTEIN"/>
    <property type="match status" value="1"/>
</dbReference>
<feature type="repeat" description="ANK" evidence="2">
    <location>
        <begin position="759"/>
        <end position="791"/>
    </location>
</feature>
<name>A0A084R1U3_STAC4</name>
<evidence type="ECO:0000313" key="7">
    <source>
        <dbReference type="Proteomes" id="UP000028524"/>
    </source>
</evidence>
<dbReference type="InterPro" id="IPR036770">
    <property type="entry name" value="Ankyrin_rpt-contain_sf"/>
</dbReference>
<keyword evidence="1" id="KW-0677">Repeat</keyword>
<dbReference type="EMBL" id="KL659284">
    <property type="protein sequence ID" value="KFA70178.1"/>
    <property type="molecule type" value="Genomic_DNA"/>
</dbReference>
<gene>
    <name evidence="6" type="ORF">S40285_04431</name>
</gene>
<dbReference type="InParanoid" id="A0A084R1U3"/>
<evidence type="ECO:0000259" key="4">
    <source>
        <dbReference type="Pfam" id="PF22939"/>
    </source>
</evidence>
<dbReference type="Pfam" id="PF24883">
    <property type="entry name" value="NPHP3_N"/>
    <property type="match status" value="1"/>
</dbReference>
<evidence type="ECO:0000256" key="2">
    <source>
        <dbReference type="PROSITE-ProRule" id="PRU00023"/>
    </source>
</evidence>
<proteinExistence type="predicted"/>
<dbReference type="HOGENOM" id="CLU_000288_34_23_1"/>
<sequence>MADPLGVTGLLGVALQIFHLSTQLGLAWKDAPADVRKFLEELQALKTVLSETTVNLQLKPELVEAFRGKHSAVLSQLGSNESTDTRILLASCEHELRQLLQDLEKRSQGHRLGWERLKSAFGASNIREAVENLRRRCDLINSLINLDALSLGASIHEEVTGLREEQRQHHEISQITASELRASVENVHGRQIGHEEAILRQAVLEWLSPIDYAAEQNDNVSRRQPGTGHWLLTSDEFNSWVQSPGQTMFCPGIPGAGKTILASIAIQSVAERFYHDDNIAVIQVYCNFSRKDQQKARDLLLSLLRQLCASGNDLPIKVRELYSHHHSKRTRPTTEEICRTLRSVAVSFTRVYAFVDALDECQSLEGHRDEFIDQLLALQRHAPVNLFFTSRLIPEIADKINHPIKVEIRASEEDVKRYLQAHLPSLPKFVTRKPELQQEILTNITLAVNGMFLLAKLYLASLIGTSSPKALRAALGKISTGSGLYDEAYDNAMERINGQLPQQQELAERVLCWIVCTGRQLRTAELQEALAIEQGEPCLDRDNIADVEDMVSVCAGLVTVDDKSQVVRLVHYTAQEYFERTQVRWFPDAHLDITADCFTYLTFETFDQGRLDDDVEFKLRLENNPLYTYVCEYWGFHCRLARLAGHRPQNFPRLRALQFLEMEGQRAAASQALFAVQELYTVSTRFVNRYPNPRNVSALHLAAYFDIYEVIGDLYHPGDAMPKDSLGRSPLVYAAETGRIKTLKLLMEMVPKKYWEGEGDITPLHATVRLGNLETAQILLEGGFPVDAIDELGSTTLHWAAESNLVSLTKLLLANCATADLQNRRGRTPLMNAALYGNAEICQLLLEHGVDPNEKMTTSVLLGVFSSHGYSVVAKALLDGGIRVNALSANGRTALHEAASIFPAGHVIDHLLDAGADIDMKDAIMGRTPSMYAVVRENLKAMRTLLDRGANTALKDYLGRTALWMAVEFKTIRILRMLLEHSADMVDVPDSYGSTPLSVAARHGSNEILEILLSHPSVNIASADCFGRSVLYWVKNDETRKILLDNAEQRGIMLAMAVFIVERAAGEISIYVMIVTALEHAVWRRAMCWKQ</sequence>
<dbReference type="OrthoDB" id="448455at2759"/>
<reference evidence="6 7" key="1">
    <citation type="journal article" date="2014" name="BMC Genomics">
        <title>Comparative genome sequencing reveals chemotype-specific gene clusters in the toxigenic black mold Stachybotrys.</title>
        <authorList>
            <person name="Semeiks J."/>
            <person name="Borek D."/>
            <person name="Otwinowski Z."/>
            <person name="Grishin N.V."/>
        </authorList>
    </citation>
    <scope>NUCLEOTIDE SEQUENCE [LARGE SCALE GENOMIC DNA]</scope>
    <source>
        <strain evidence="6 7">IBT 40285</strain>
    </source>
</reference>
<dbReference type="SUPFAM" id="SSF48403">
    <property type="entry name" value="Ankyrin repeat"/>
    <property type="match status" value="1"/>
</dbReference>
<feature type="repeat" description="ANK" evidence="2">
    <location>
        <begin position="890"/>
        <end position="923"/>
    </location>
</feature>
<dbReference type="OMA" id="NINSKCG"/>
<evidence type="ECO:0000256" key="1">
    <source>
        <dbReference type="ARBA" id="ARBA00022737"/>
    </source>
</evidence>
<dbReference type="SMART" id="SM00248">
    <property type="entry name" value="ANK"/>
    <property type="match status" value="8"/>
</dbReference>
<feature type="repeat" description="ANK" evidence="2">
    <location>
        <begin position="825"/>
        <end position="857"/>
    </location>
</feature>
<feature type="domain" description="GPI inositol-deacylase winged helix" evidence="4">
    <location>
        <begin position="502"/>
        <end position="578"/>
    </location>
</feature>
<protein>
    <submittedName>
        <fullName evidence="6">Uncharacterized protein</fullName>
    </submittedName>
</protein>
<feature type="signal peptide" evidence="3">
    <location>
        <begin position="1"/>
        <end position="27"/>
    </location>
</feature>
<dbReference type="PRINTS" id="PR01415">
    <property type="entry name" value="ANKYRIN"/>
</dbReference>
<feature type="domain" description="Nephrocystin 3-like N-terminal" evidence="5">
    <location>
        <begin position="226"/>
        <end position="391"/>
    </location>
</feature>
<dbReference type="PROSITE" id="PS50088">
    <property type="entry name" value="ANK_REPEAT"/>
    <property type="match status" value="6"/>
</dbReference>
<evidence type="ECO:0000256" key="3">
    <source>
        <dbReference type="SAM" id="SignalP"/>
    </source>
</evidence>